<keyword evidence="3" id="KW-1185">Reference proteome</keyword>
<gene>
    <name evidence="2" type="ORF">ATANTOWER_020762</name>
</gene>
<protein>
    <recommendedName>
        <fullName evidence="1">MTHFR SAM-binding regulatory domain-containing protein</fullName>
    </recommendedName>
</protein>
<sequence>RPLPWAVSANPKRKVEDVRPIFWASRPKSYIYRTQDWDEFPNGRWGNSSSPAFGELNDYYLFYLKSKSSKEALLQMWGEELKNEESVFRVFTCYITAQPNQNGQKVNKSMSKQTNQLVTLQLVKTVPDYL</sequence>
<dbReference type="Pfam" id="PF21895">
    <property type="entry name" value="MTHFR_C"/>
    <property type="match status" value="1"/>
</dbReference>
<dbReference type="EMBL" id="JAHUTI010083098">
    <property type="protein sequence ID" value="MED6259314.1"/>
    <property type="molecule type" value="Genomic_DNA"/>
</dbReference>
<reference evidence="2 3" key="1">
    <citation type="submission" date="2021-07" db="EMBL/GenBank/DDBJ databases">
        <authorList>
            <person name="Palmer J.M."/>
        </authorList>
    </citation>
    <scope>NUCLEOTIDE SEQUENCE [LARGE SCALE GENOMIC DNA]</scope>
    <source>
        <strain evidence="2 3">AT_MEX2019</strain>
        <tissue evidence="2">Muscle</tissue>
    </source>
</reference>
<feature type="non-terminal residue" evidence="2">
    <location>
        <position position="1"/>
    </location>
</feature>
<evidence type="ECO:0000313" key="2">
    <source>
        <dbReference type="EMBL" id="MED6259314.1"/>
    </source>
</evidence>
<dbReference type="PANTHER" id="PTHR45754:SF3">
    <property type="entry name" value="METHYLENETETRAHYDROFOLATE REDUCTASE (NADPH)"/>
    <property type="match status" value="1"/>
</dbReference>
<comment type="caution">
    <text evidence="2">The sequence shown here is derived from an EMBL/GenBank/DDBJ whole genome shotgun (WGS) entry which is preliminary data.</text>
</comment>
<evidence type="ECO:0000259" key="1">
    <source>
        <dbReference type="Pfam" id="PF21895"/>
    </source>
</evidence>
<accession>A0ABU7CCJ0</accession>
<dbReference type="InterPro" id="IPR053806">
    <property type="entry name" value="MTHFR_C"/>
</dbReference>
<dbReference type="PANTHER" id="PTHR45754">
    <property type="entry name" value="METHYLENETETRAHYDROFOLATE REDUCTASE"/>
    <property type="match status" value="1"/>
</dbReference>
<feature type="domain" description="MTHFR SAM-binding regulatory" evidence="1">
    <location>
        <begin position="1"/>
        <end position="108"/>
    </location>
</feature>
<evidence type="ECO:0000313" key="3">
    <source>
        <dbReference type="Proteomes" id="UP001345963"/>
    </source>
</evidence>
<dbReference type="Proteomes" id="UP001345963">
    <property type="component" value="Unassembled WGS sequence"/>
</dbReference>
<organism evidence="2 3">
    <name type="scientific">Ataeniobius toweri</name>
    <dbReference type="NCBI Taxonomy" id="208326"/>
    <lineage>
        <taxon>Eukaryota</taxon>
        <taxon>Metazoa</taxon>
        <taxon>Chordata</taxon>
        <taxon>Craniata</taxon>
        <taxon>Vertebrata</taxon>
        <taxon>Euteleostomi</taxon>
        <taxon>Actinopterygii</taxon>
        <taxon>Neopterygii</taxon>
        <taxon>Teleostei</taxon>
        <taxon>Neoteleostei</taxon>
        <taxon>Acanthomorphata</taxon>
        <taxon>Ovalentaria</taxon>
        <taxon>Atherinomorphae</taxon>
        <taxon>Cyprinodontiformes</taxon>
        <taxon>Goodeidae</taxon>
        <taxon>Ataeniobius</taxon>
    </lineage>
</organism>
<proteinExistence type="predicted"/>
<name>A0ABU7CCJ0_9TELE</name>